<dbReference type="AlphaFoldDB" id="A0A9R0Z0H3"/>
<organism evidence="3 4">
    <name type="scientific">Triticum turgidum subsp. durum</name>
    <name type="common">Durum wheat</name>
    <name type="synonym">Triticum durum</name>
    <dbReference type="NCBI Taxonomy" id="4567"/>
    <lineage>
        <taxon>Eukaryota</taxon>
        <taxon>Viridiplantae</taxon>
        <taxon>Streptophyta</taxon>
        <taxon>Embryophyta</taxon>
        <taxon>Tracheophyta</taxon>
        <taxon>Spermatophyta</taxon>
        <taxon>Magnoliopsida</taxon>
        <taxon>Liliopsida</taxon>
        <taxon>Poales</taxon>
        <taxon>Poaceae</taxon>
        <taxon>BOP clade</taxon>
        <taxon>Pooideae</taxon>
        <taxon>Triticodae</taxon>
        <taxon>Triticeae</taxon>
        <taxon>Triticinae</taxon>
        <taxon>Triticum</taxon>
    </lineage>
</organism>
<evidence type="ECO:0000259" key="1">
    <source>
        <dbReference type="Pfam" id="PF14225"/>
    </source>
</evidence>
<reference evidence="3 4" key="1">
    <citation type="submission" date="2017-09" db="EMBL/GenBank/DDBJ databases">
        <authorList>
            <consortium name="International Durum Wheat Genome Sequencing Consortium (IDWGSC)"/>
            <person name="Milanesi L."/>
        </authorList>
    </citation>
    <scope>NUCLEOTIDE SEQUENCE [LARGE SCALE GENOMIC DNA]</scope>
    <source>
        <strain evidence="4">cv. Svevo</strain>
    </source>
</reference>
<keyword evidence="4" id="KW-1185">Reference proteome</keyword>
<evidence type="ECO:0000259" key="2">
    <source>
        <dbReference type="Pfam" id="PF14228"/>
    </source>
</evidence>
<dbReference type="GO" id="GO:0030427">
    <property type="term" value="C:site of polarized growth"/>
    <property type="evidence" value="ECO:0007669"/>
    <property type="project" value="TreeGrafter"/>
</dbReference>
<dbReference type="PANTHER" id="PTHR12295">
    <property type="entry name" value="FURRY-RELATED"/>
    <property type="match status" value="1"/>
</dbReference>
<dbReference type="Pfam" id="PF14228">
    <property type="entry name" value="MOR2-PAG1_mid"/>
    <property type="match status" value="1"/>
</dbReference>
<sequence>MRQEIPKCEIQRLLSLILYKVVDQTKLIRDSALQMLETLSLREWAEDDADGIGHYRASVVGNLPDSYQQFQYKLSSKLAKDHPELSEHLCGEIMQRQLDAVDIIAQHQVLTCMAPWIENLNFVRLKESGWSERLLKSLYYVTWKHGDQFPDEIEKLWSTVASNTRNIIPVLNFLITRGIEDCDANPSAEITGAFATYFSVAKRVSLYLARICPQQTIDHLVCELSQRMLEENEEPIRPGKFDASANVVLEFSQGPTTSQISSVIDSQPHMSPLACRSHQIYRALRPSVKSDSCVLLLRCVHRCLGNPVPSVLGFAMENLLTLQVMVENMEPEKVILYPQLFWGCVALMHTDFVHIYCQVLELFCRVIDRLTFRDRTTENVLLSSMPRDEFDVNGYISDLHRLESRTTSERLLSVTETGKVPDFEGVQPLVLKGLMSSASHGSAIEVLSRITIPTCDSIFGNPETRLLMHITGLLPWLGLQLTKDVSSLGSASPLQEQNQKAYYVASNISGWCRVKSLHVLAEVFRAYSYGEIISLEDLFARASPPICAEWFPKHSSLAFGHLLRLLERGPLDYQRVVLLMLKSLLQQTPVDPSQIPQVYNVVSQLVESALCAEALNVLEALLRSCGGGGTAGSDDSLGLSGENGGGHGGMMTGEKVLERMLLPQSSFKARSGPLQYAAGSGFGSMMAAQGVAAPVDTGLVTRDVALQNTRLLLGRVLDTCALGRKRDHKRLVPFVANIG</sequence>
<dbReference type="InterPro" id="IPR039867">
    <property type="entry name" value="Furry/Tao3/Mor2"/>
</dbReference>
<dbReference type="InterPro" id="IPR029473">
    <property type="entry name" value="MOR2-PAG1_mid"/>
</dbReference>
<dbReference type="Gramene" id="TRITD6Bv1G226050.1">
    <property type="protein sequence ID" value="TRITD6Bv1G226050.1"/>
    <property type="gene ID" value="TRITD6Bv1G226050"/>
</dbReference>
<dbReference type="SUPFAM" id="SSF48371">
    <property type="entry name" value="ARM repeat"/>
    <property type="match status" value="1"/>
</dbReference>
<dbReference type="Pfam" id="PF14225">
    <property type="entry name" value="MOR2-PAG1_C"/>
    <property type="match status" value="1"/>
</dbReference>
<dbReference type="GO" id="GO:0000902">
    <property type="term" value="P:cell morphogenesis"/>
    <property type="evidence" value="ECO:0007669"/>
    <property type="project" value="InterPro"/>
</dbReference>
<feature type="domain" description="Cell morphogenesis protein C-terminal" evidence="1">
    <location>
        <begin position="338"/>
        <end position="624"/>
    </location>
</feature>
<protein>
    <submittedName>
        <fullName evidence="3">Uncharacterized protein</fullName>
    </submittedName>
</protein>
<evidence type="ECO:0000313" key="3">
    <source>
        <dbReference type="EMBL" id="VAI63793.1"/>
    </source>
</evidence>
<dbReference type="InterPro" id="IPR025481">
    <property type="entry name" value="Cell_Morphogen_C"/>
</dbReference>
<feature type="domain" description="Cell morphogenesis central region" evidence="2">
    <location>
        <begin position="1"/>
        <end position="273"/>
    </location>
</feature>
<dbReference type="GO" id="GO:0005938">
    <property type="term" value="C:cell cortex"/>
    <property type="evidence" value="ECO:0007669"/>
    <property type="project" value="TreeGrafter"/>
</dbReference>
<gene>
    <name evidence="3" type="ORF">TRITD_6Bv1G226050</name>
</gene>
<dbReference type="InterPro" id="IPR016024">
    <property type="entry name" value="ARM-type_fold"/>
</dbReference>
<dbReference type="EMBL" id="LT934122">
    <property type="protein sequence ID" value="VAI63793.1"/>
    <property type="molecule type" value="Genomic_DNA"/>
</dbReference>
<evidence type="ECO:0000313" key="4">
    <source>
        <dbReference type="Proteomes" id="UP000324705"/>
    </source>
</evidence>
<dbReference type="Proteomes" id="UP000324705">
    <property type="component" value="Chromosome 6B"/>
</dbReference>
<proteinExistence type="predicted"/>
<name>A0A9R0Z0H3_TRITD</name>
<dbReference type="PANTHER" id="PTHR12295:SF30">
    <property type="entry name" value="PROTEIN FURRY"/>
    <property type="match status" value="1"/>
</dbReference>
<accession>A0A9R0Z0H3</accession>